<name>A0A4P9WE39_9FUNG</name>
<sequence length="146" mass="16401">MDGAISAGRLEIVRSLHDRRGEGCSTQGMDSACENWAFWAARARHLFDWKNRKREFQEAQAQTKRRKELVLFLDRHRSEGFSSAVMVSACDLCCIEFVRFLFARHPEFADANAVNAAFLAGDADIVWTLYEAGTRLSDAGVAALLQ</sequence>
<evidence type="ECO:0000313" key="1">
    <source>
        <dbReference type="EMBL" id="RKO90025.1"/>
    </source>
</evidence>
<evidence type="ECO:0000313" key="2">
    <source>
        <dbReference type="Proteomes" id="UP000269721"/>
    </source>
</evidence>
<organism evidence="1 2">
    <name type="scientific">Blyttiomyces helicus</name>
    <dbReference type="NCBI Taxonomy" id="388810"/>
    <lineage>
        <taxon>Eukaryota</taxon>
        <taxon>Fungi</taxon>
        <taxon>Fungi incertae sedis</taxon>
        <taxon>Chytridiomycota</taxon>
        <taxon>Chytridiomycota incertae sedis</taxon>
        <taxon>Chytridiomycetes</taxon>
        <taxon>Chytridiomycetes incertae sedis</taxon>
        <taxon>Blyttiomyces</taxon>
    </lineage>
</organism>
<dbReference type="OrthoDB" id="63159at2759"/>
<proteinExistence type="predicted"/>
<dbReference type="AlphaFoldDB" id="A0A4P9WE39"/>
<reference evidence="2" key="1">
    <citation type="journal article" date="2018" name="Nat. Microbiol.">
        <title>Leveraging single-cell genomics to expand the fungal tree of life.</title>
        <authorList>
            <person name="Ahrendt S.R."/>
            <person name="Quandt C.A."/>
            <person name="Ciobanu D."/>
            <person name="Clum A."/>
            <person name="Salamov A."/>
            <person name="Andreopoulos B."/>
            <person name="Cheng J.F."/>
            <person name="Woyke T."/>
            <person name="Pelin A."/>
            <person name="Henrissat B."/>
            <person name="Reynolds N.K."/>
            <person name="Benny G.L."/>
            <person name="Smith M.E."/>
            <person name="James T.Y."/>
            <person name="Grigoriev I.V."/>
        </authorList>
    </citation>
    <scope>NUCLEOTIDE SEQUENCE [LARGE SCALE GENOMIC DNA]</scope>
</reference>
<dbReference type="EMBL" id="KZ995762">
    <property type="protein sequence ID" value="RKO90025.1"/>
    <property type="molecule type" value="Genomic_DNA"/>
</dbReference>
<accession>A0A4P9WE39</accession>
<dbReference type="InterPro" id="IPR052050">
    <property type="entry name" value="SecEffector_AnkRepeat"/>
</dbReference>
<evidence type="ECO:0008006" key="3">
    <source>
        <dbReference type="Google" id="ProtNLM"/>
    </source>
</evidence>
<protein>
    <recommendedName>
        <fullName evidence="3">Ankyrin repeat-containing domain protein</fullName>
    </recommendedName>
</protein>
<dbReference type="PANTHER" id="PTHR46586">
    <property type="entry name" value="ANKYRIN REPEAT-CONTAINING PROTEIN"/>
    <property type="match status" value="1"/>
</dbReference>
<dbReference type="Proteomes" id="UP000269721">
    <property type="component" value="Unassembled WGS sequence"/>
</dbReference>
<keyword evidence="2" id="KW-1185">Reference proteome</keyword>
<dbReference type="PANTHER" id="PTHR46586:SF3">
    <property type="entry name" value="ANKYRIN REPEAT-CONTAINING PROTEIN"/>
    <property type="match status" value="1"/>
</dbReference>
<gene>
    <name evidence="1" type="ORF">BDK51DRAFT_42678</name>
</gene>